<dbReference type="InterPro" id="IPR024623">
    <property type="entry name" value="YtxH"/>
</dbReference>
<dbReference type="Proteomes" id="UP000199421">
    <property type="component" value="Unassembled WGS sequence"/>
</dbReference>
<dbReference type="EMBL" id="FOAF01000004">
    <property type="protein sequence ID" value="SEL84636.1"/>
    <property type="molecule type" value="Genomic_DNA"/>
</dbReference>
<reference evidence="2" key="1">
    <citation type="submission" date="2016-10" db="EMBL/GenBank/DDBJ databases">
        <authorList>
            <person name="Varghese N."/>
            <person name="Submissions S."/>
        </authorList>
    </citation>
    <scope>NUCLEOTIDE SEQUENCE [LARGE SCALE GENOMIC DNA]</scope>
    <source>
        <strain evidence="2">DSM 18733</strain>
    </source>
</reference>
<name>A0A1H7TJW1_OLID1</name>
<dbReference type="OrthoDB" id="598035at2"/>
<dbReference type="STRING" id="407022.SAMN05661044_03547"/>
<accession>A0A1H7TJW1</accession>
<keyword evidence="2" id="KW-1185">Reference proteome</keyword>
<protein>
    <submittedName>
        <fullName evidence="1">YtxH-like protein</fullName>
    </submittedName>
</protein>
<dbReference type="Pfam" id="PF12732">
    <property type="entry name" value="YtxH"/>
    <property type="match status" value="1"/>
</dbReference>
<evidence type="ECO:0000313" key="2">
    <source>
        <dbReference type="Proteomes" id="UP000199421"/>
    </source>
</evidence>
<sequence>MKDNGKVVAALLAGLAAGAALGILFAPEKGSDTRDKLSDSLKDLGDAIKERTAEQVEQFNDLKERLVSTVKSKVNKGEAEVEEALEEHA</sequence>
<proteinExistence type="predicted"/>
<dbReference type="AlphaFoldDB" id="A0A1H7TJW1"/>
<gene>
    <name evidence="1" type="ORF">SAMN05661044_03547</name>
</gene>
<organism evidence="1 2">
    <name type="scientific">Olivibacter domesticus</name>
    <name type="common">Pseudosphingobacterium domesticum</name>
    <dbReference type="NCBI Taxonomy" id="407022"/>
    <lineage>
        <taxon>Bacteria</taxon>
        <taxon>Pseudomonadati</taxon>
        <taxon>Bacteroidota</taxon>
        <taxon>Sphingobacteriia</taxon>
        <taxon>Sphingobacteriales</taxon>
        <taxon>Sphingobacteriaceae</taxon>
        <taxon>Olivibacter</taxon>
    </lineage>
</organism>
<evidence type="ECO:0000313" key="1">
    <source>
        <dbReference type="EMBL" id="SEL84636.1"/>
    </source>
</evidence>
<dbReference type="RefSeq" id="WP_093326800.1">
    <property type="nucleotide sequence ID" value="NZ_FOAF01000004.1"/>
</dbReference>